<feature type="compositionally biased region" description="Polar residues" evidence="9">
    <location>
        <begin position="558"/>
        <end position="567"/>
    </location>
</feature>
<feature type="region of interest" description="Disordered" evidence="9">
    <location>
        <begin position="543"/>
        <end position="589"/>
    </location>
</feature>
<dbReference type="InterPro" id="IPR016160">
    <property type="entry name" value="Ald_DH_CS_CYS"/>
</dbReference>
<dbReference type="GO" id="GO:0005739">
    <property type="term" value="C:mitochondrion"/>
    <property type="evidence" value="ECO:0007669"/>
    <property type="project" value="TreeGrafter"/>
</dbReference>
<keyword evidence="12" id="KW-1185">Reference proteome</keyword>
<dbReference type="Gene3D" id="3.40.309.10">
    <property type="entry name" value="Aldehyde Dehydrogenase, Chain A, domain 2"/>
    <property type="match status" value="1"/>
</dbReference>
<comment type="pathway">
    <text evidence="1">Amino-acid degradation; 4-aminobutanoate degradation.</text>
</comment>
<evidence type="ECO:0000256" key="2">
    <source>
        <dbReference type="ARBA" id="ARBA00009986"/>
    </source>
</evidence>
<dbReference type="Gene3D" id="3.40.605.10">
    <property type="entry name" value="Aldehyde Dehydrogenase, Chain A, domain 1"/>
    <property type="match status" value="1"/>
</dbReference>
<reference evidence="11 12" key="1">
    <citation type="journal article" date="2015" name="Nat. Commun.">
        <title>Outbred genome sequencing and CRISPR/Cas9 gene editing in butterflies.</title>
        <authorList>
            <person name="Li X."/>
            <person name="Fan D."/>
            <person name="Zhang W."/>
            <person name="Liu G."/>
            <person name="Zhang L."/>
            <person name="Zhao L."/>
            <person name="Fang X."/>
            <person name="Chen L."/>
            <person name="Dong Y."/>
            <person name="Chen Y."/>
            <person name="Ding Y."/>
            <person name="Zhao R."/>
            <person name="Feng M."/>
            <person name="Zhu Y."/>
            <person name="Feng Y."/>
            <person name="Jiang X."/>
            <person name="Zhu D."/>
            <person name="Xiang H."/>
            <person name="Feng X."/>
            <person name="Li S."/>
            <person name="Wang J."/>
            <person name="Zhang G."/>
            <person name="Kronforst M.R."/>
            <person name="Wang W."/>
        </authorList>
    </citation>
    <scope>NUCLEOTIDE SEQUENCE [LARGE SCALE GENOMIC DNA]</scope>
    <source>
        <strain evidence="11">Ya'a_city_454_Pm</strain>
        <tissue evidence="11">Whole body</tissue>
    </source>
</reference>
<evidence type="ECO:0000256" key="6">
    <source>
        <dbReference type="ARBA" id="ARBA00030806"/>
    </source>
</evidence>
<accession>A0A194RR06</accession>
<dbReference type="PROSITE" id="PS00687">
    <property type="entry name" value="ALDEHYDE_DEHYDR_GLU"/>
    <property type="match status" value="1"/>
</dbReference>
<keyword evidence="5 8" id="KW-0560">Oxidoreductase</keyword>
<evidence type="ECO:0000313" key="11">
    <source>
        <dbReference type="EMBL" id="KPJ19829.1"/>
    </source>
</evidence>
<dbReference type="STRING" id="76193.A0A194RR06"/>
<gene>
    <name evidence="11" type="ORF">RR48_07428</name>
</gene>
<dbReference type="EMBL" id="KQ459833">
    <property type="protein sequence ID" value="KPJ19829.1"/>
    <property type="molecule type" value="Genomic_DNA"/>
</dbReference>
<evidence type="ECO:0000256" key="4">
    <source>
        <dbReference type="ARBA" id="ARBA00019842"/>
    </source>
</evidence>
<dbReference type="InterPro" id="IPR015590">
    <property type="entry name" value="Aldehyde_DH_dom"/>
</dbReference>
<feature type="domain" description="Aldehyde dehydrogenase" evidence="10">
    <location>
        <begin position="43"/>
        <end position="505"/>
    </location>
</feature>
<dbReference type="GO" id="GO:0009450">
    <property type="term" value="P:gamma-aminobutyric acid catabolic process"/>
    <property type="evidence" value="ECO:0007669"/>
    <property type="project" value="TreeGrafter"/>
</dbReference>
<dbReference type="FunFam" id="3.40.309.10:FF:000004">
    <property type="entry name" value="Succinate-semialdehyde dehydrogenase I"/>
    <property type="match status" value="1"/>
</dbReference>
<dbReference type="EC" id="1.2.1.24" evidence="3"/>
<evidence type="ECO:0000256" key="5">
    <source>
        <dbReference type="ARBA" id="ARBA00023002"/>
    </source>
</evidence>
<dbReference type="FunCoup" id="A0A194RR06">
    <property type="interactions" value="844"/>
</dbReference>
<evidence type="ECO:0000259" key="10">
    <source>
        <dbReference type="Pfam" id="PF00171"/>
    </source>
</evidence>
<proteinExistence type="inferred from homology"/>
<dbReference type="Proteomes" id="UP000053240">
    <property type="component" value="Unassembled WGS sequence"/>
</dbReference>
<dbReference type="InterPro" id="IPR050740">
    <property type="entry name" value="Aldehyde_DH_Superfamily"/>
</dbReference>
<dbReference type="InterPro" id="IPR016163">
    <property type="entry name" value="Ald_DH_C"/>
</dbReference>
<dbReference type="InParanoid" id="A0A194RR06"/>
<dbReference type="SUPFAM" id="SSF53720">
    <property type="entry name" value="ALDH-like"/>
    <property type="match status" value="1"/>
</dbReference>
<evidence type="ECO:0000256" key="9">
    <source>
        <dbReference type="SAM" id="MobiDB-lite"/>
    </source>
</evidence>
<dbReference type="InterPro" id="IPR029510">
    <property type="entry name" value="Ald_DH_CS_GLU"/>
</dbReference>
<dbReference type="PROSITE" id="PS00070">
    <property type="entry name" value="ALDEHYDE_DEHYDR_CYS"/>
    <property type="match status" value="1"/>
</dbReference>
<protein>
    <recommendedName>
        <fullName evidence="4">Succinate-semialdehyde dehydrogenase, mitochondrial</fullName>
        <ecNumber evidence="3">1.2.1.24</ecNumber>
    </recommendedName>
    <alternativeName>
        <fullName evidence="6">NAD(+)-dependent succinic semialdehyde dehydrogenase</fullName>
    </alternativeName>
</protein>
<evidence type="ECO:0000256" key="3">
    <source>
        <dbReference type="ARBA" id="ARBA00013051"/>
    </source>
</evidence>
<dbReference type="GO" id="GO:0004777">
    <property type="term" value="F:succinate-semialdehyde dehydrogenase (NAD+) activity"/>
    <property type="evidence" value="ECO:0007669"/>
    <property type="project" value="UniProtKB-EC"/>
</dbReference>
<dbReference type="PANTHER" id="PTHR43353">
    <property type="entry name" value="SUCCINATE-SEMIALDEHYDE DEHYDROGENASE, MITOCHONDRIAL"/>
    <property type="match status" value="1"/>
</dbReference>
<name>A0A194RR06_PAPMA</name>
<feature type="active site" evidence="7">
    <location>
        <position position="282"/>
    </location>
</feature>
<evidence type="ECO:0000256" key="1">
    <source>
        <dbReference type="ARBA" id="ARBA00005176"/>
    </source>
</evidence>
<dbReference type="InterPro" id="IPR016161">
    <property type="entry name" value="Ald_DH/histidinol_DH"/>
</dbReference>
<evidence type="ECO:0000256" key="8">
    <source>
        <dbReference type="RuleBase" id="RU003345"/>
    </source>
</evidence>
<dbReference type="CDD" id="cd07103">
    <property type="entry name" value="ALDH_F5_SSADH_GabD"/>
    <property type="match status" value="1"/>
</dbReference>
<comment type="similarity">
    <text evidence="2 8">Belongs to the aldehyde dehydrogenase family.</text>
</comment>
<organism evidence="11 12">
    <name type="scientific">Papilio machaon</name>
    <name type="common">Old World swallowtail butterfly</name>
    <dbReference type="NCBI Taxonomy" id="76193"/>
    <lineage>
        <taxon>Eukaryota</taxon>
        <taxon>Metazoa</taxon>
        <taxon>Ecdysozoa</taxon>
        <taxon>Arthropoda</taxon>
        <taxon>Hexapoda</taxon>
        <taxon>Insecta</taxon>
        <taxon>Pterygota</taxon>
        <taxon>Neoptera</taxon>
        <taxon>Endopterygota</taxon>
        <taxon>Lepidoptera</taxon>
        <taxon>Glossata</taxon>
        <taxon>Ditrysia</taxon>
        <taxon>Papilionoidea</taxon>
        <taxon>Papilionidae</taxon>
        <taxon>Papilioninae</taxon>
        <taxon>Papilio</taxon>
    </lineage>
</organism>
<dbReference type="Pfam" id="PF00171">
    <property type="entry name" value="Aldedh"/>
    <property type="match status" value="1"/>
</dbReference>
<dbReference type="FunFam" id="3.40.605.10:FF:000005">
    <property type="entry name" value="Succinate-semialdehyde dehydrogenase I"/>
    <property type="match status" value="1"/>
</dbReference>
<dbReference type="InterPro" id="IPR016162">
    <property type="entry name" value="Ald_DH_N"/>
</dbReference>
<dbReference type="PANTHER" id="PTHR43353:SF5">
    <property type="entry name" value="SUCCINATE-SEMIALDEHYDE DEHYDROGENASE, MITOCHONDRIAL"/>
    <property type="match status" value="1"/>
</dbReference>
<dbReference type="AlphaFoldDB" id="A0A194RR06"/>
<sequence length="663" mass="73162">MDEESMWRGFYEKLQQQKSVEEQVHESRNMQLLRNQAYINGQWMSANSNCVFPVLNPADDSVITEVPDMDACDAKKAIETASNAFETWKNTTQKERSYVIRKWYDICQKNTDYLAEIITAESGKPLSEAKGEIAYGNSFLEWFADTARHINGEVLTSPWPNKQIMVTRHPVGVVSVITPWNFPFAMITRKVGALMAAGCTCVIKPSEDTPLAALAAAELAEQAGVPKGVINVVTTSRKNAPNVGKIMCEHPDIRCISFTGSTHVGKILYGMAAKGVKRVALELGGNAPFIVFSSADIENALNQAMLAKFRNNGQACVGANRFLIHEDVYDKFVEGFKAYIGKKCILGPGTKEGVTCGPLINDMQAQKVSGLVDDAVKQGAKPLIGGKFSNLGSKFYESTLLVDVKPNMTIYGEEIFGPVAVCLKFKTEEEVVKIANSTNSGLAAYVFTRELGQAFRMSRQLEFGMVAINDGILSAAEPPFGGIKESGIGREGSKHGIEEYTDIKYTLFSGLDIIQDVDDSFFEKFGSILKQVSQRAALEESTPLAPLKEVEEQEEQQSDVTDLQGETSPGRDSDSGNETLLDTDSEPEDPEKIDFYVEAVGWNLIAAQWPSLEVDGMPPMTLLLSRNVFPTSQPRFFSGQRHFKMRSLGLFTHYIDKWIQSDE</sequence>
<evidence type="ECO:0000256" key="7">
    <source>
        <dbReference type="PROSITE-ProRule" id="PRU10007"/>
    </source>
</evidence>
<evidence type="ECO:0000313" key="12">
    <source>
        <dbReference type="Proteomes" id="UP000053240"/>
    </source>
</evidence>